<dbReference type="AlphaFoldDB" id="A0A5N6MUZ7"/>
<sequence length="155" mass="17291">MLSNQTPAYHPRVLQGESSSRNKDNMSCWPENVCFGTNRMDGQHHPTMYVPCSTEDAFESTRNQLSNAIFDSLPKSTMNADPNNIQGFHGCNETTEESLQQWHQSTDELLSSLLTHDVAFSLTKVRNSKVASPELFRNSASEAHDILSKIGGCEQ</sequence>
<organism evidence="2 3">
    <name type="scientific">Mikania micrantha</name>
    <name type="common">bitter vine</name>
    <dbReference type="NCBI Taxonomy" id="192012"/>
    <lineage>
        <taxon>Eukaryota</taxon>
        <taxon>Viridiplantae</taxon>
        <taxon>Streptophyta</taxon>
        <taxon>Embryophyta</taxon>
        <taxon>Tracheophyta</taxon>
        <taxon>Spermatophyta</taxon>
        <taxon>Magnoliopsida</taxon>
        <taxon>eudicotyledons</taxon>
        <taxon>Gunneridae</taxon>
        <taxon>Pentapetalae</taxon>
        <taxon>asterids</taxon>
        <taxon>campanulids</taxon>
        <taxon>Asterales</taxon>
        <taxon>Asteraceae</taxon>
        <taxon>Asteroideae</taxon>
        <taxon>Heliantheae alliance</taxon>
        <taxon>Eupatorieae</taxon>
        <taxon>Mikania</taxon>
    </lineage>
</organism>
<evidence type="ECO:0000313" key="2">
    <source>
        <dbReference type="EMBL" id="KAD4178188.1"/>
    </source>
</evidence>
<reference evidence="2 3" key="1">
    <citation type="submission" date="2019-05" db="EMBL/GenBank/DDBJ databases">
        <title>Mikania micrantha, genome provides insights into the molecular mechanism of rapid growth.</title>
        <authorList>
            <person name="Liu B."/>
        </authorList>
    </citation>
    <scope>NUCLEOTIDE SEQUENCE [LARGE SCALE GENOMIC DNA]</scope>
    <source>
        <strain evidence="2">NLD-2019</strain>
        <tissue evidence="2">Leaf</tissue>
    </source>
</reference>
<name>A0A5N6MUZ7_9ASTR</name>
<comment type="caution">
    <text evidence="2">The sequence shown here is derived from an EMBL/GenBank/DDBJ whole genome shotgun (WGS) entry which is preliminary data.</text>
</comment>
<dbReference type="EMBL" id="SZYD01000014">
    <property type="protein sequence ID" value="KAD4178188.1"/>
    <property type="molecule type" value="Genomic_DNA"/>
</dbReference>
<evidence type="ECO:0000313" key="3">
    <source>
        <dbReference type="Proteomes" id="UP000326396"/>
    </source>
</evidence>
<proteinExistence type="predicted"/>
<protein>
    <submittedName>
        <fullName evidence="2">Uncharacterized protein</fullName>
    </submittedName>
</protein>
<accession>A0A5N6MUZ7</accession>
<dbReference type="Proteomes" id="UP000326396">
    <property type="component" value="Linkage Group LG4"/>
</dbReference>
<feature type="region of interest" description="Disordered" evidence="1">
    <location>
        <begin position="1"/>
        <end position="23"/>
    </location>
</feature>
<gene>
    <name evidence="2" type="ORF">E3N88_26779</name>
</gene>
<dbReference type="OrthoDB" id="1898716at2759"/>
<evidence type="ECO:0000256" key="1">
    <source>
        <dbReference type="SAM" id="MobiDB-lite"/>
    </source>
</evidence>
<keyword evidence="3" id="KW-1185">Reference proteome</keyword>